<dbReference type="Gene3D" id="2.60.200.20">
    <property type="match status" value="1"/>
</dbReference>
<evidence type="ECO:0000313" key="6">
    <source>
        <dbReference type="Proteomes" id="UP000315369"/>
    </source>
</evidence>
<dbReference type="SUPFAM" id="SSF49879">
    <property type="entry name" value="SMAD/FHA domain"/>
    <property type="match status" value="1"/>
</dbReference>
<dbReference type="RefSeq" id="WP_141647400.1">
    <property type="nucleotide sequence ID" value="NZ_VIFM01000226.1"/>
</dbReference>
<dbReference type="InterPro" id="IPR032030">
    <property type="entry name" value="YscD_cytoplasmic_dom"/>
</dbReference>
<feature type="compositionally biased region" description="Basic and acidic residues" evidence="3">
    <location>
        <begin position="74"/>
        <end position="95"/>
    </location>
</feature>
<name>A0A540WP87_9BACT</name>
<dbReference type="Proteomes" id="UP000315369">
    <property type="component" value="Unassembled WGS sequence"/>
</dbReference>
<dbReference type="InterPro" id="IPR050923">
    <property type="entry name" value="Cell_Proc_Reg/RNA_Proc"/>
</dbReference>
<keyword evidence="1" id="KW-0802">TPR repeat</keyword>
<evidence type="ECO:0000259" key="4">
    <source>
        <dbReference type="PROSITE" id="PS50006"/>
    </source>
</evidence>
<protein>
    <submittedName>
        <fullName evidence="5">FHA domain-containing protein</fullName>
    </submittedName>
</protein>
<dbReference type="EMBL" id="VIFM01000226">
    <property type="protein sequence ID" value="TQF10828.1"/>
    <property type="molecule type" value="Genomic_DNA"/>
</dbReference>
<dbReference type="PANTHER" id="PTHR23308">
    <property type="entry name" value="NUCLEAR INHIBITOR OF PROTEIN PHOSPHATASE-1"/>
    <property type="match status" value="1"/>
</dbReference>
<feature type="compositionally biased region" description="Basic and acidic residues" evidence="3">
    <location>
        <begin position="211"/>
        <end position="237"/>
    </location>
</feature>
<reference evidence="5 6" key="1">
    <citation type="submission" date="2019-06" db="EMBL/GenBank/DDBJ databases">
        <authorList>
            <person name="Livingstone P."/>
            <person name="Whitworth D."/>
        </authorList>
    </citation>
    <scope>NUCLEOTIDE SEQUENCE [LARGE SCALE GENOMIC DNA]</scope>
    <source>
        <strain evidence="5 6">AM401</strain>
    </source>
</reference>
<dbReference type="InterPro" id="IPR019734">
    <property type="entry name" value="TPR_rpt"/>
</dbReference>
<dbReference type="PROSITE" id="PS50006">
    <property type="entry name" value="FHA_DOMAIN"/>
    <property type="match status" value="1"/>
</dbReference>
<dbReference type="InterPro" id="IPR011990">
    <property type="entry name" value="TPR-like_helical_dom_sf"/>
</dbReference>
<dbReference type="PROSITE" id="PS50005">
    <property type="entry name" value="TPR"/>
    <property type="match status" value="1"/>
</dbReference>
<dbReference type="SMART" id="SM00240">
    <property type="entry name" value="FHA"/>
    <property type="match status" value="1"/>
</dbReference>
<evidence type="ECO:0000256" key="2">
    <source>
        <dbReference type="SAM" id="Coils"/>
    </source>
</evidence>
<evidence type="ECO:0000256" key="1">
    <source>
        <dbReference type="PROSITE-ProRule" id="PRU00339"/>
    </source>
</evidence>
<comment type="caution">
    <text evidence="5">The sequence shown here is derived from an EMBL/GenBank/DDBJ whole genome shotgun (WGS) entry which is preliminary data.</text>
</comment>
<dbReference type="CDD" id="cd00060">
    <property type="entry name" value="FHA"/>
    <property type="match status" value="1"/>
</dbReference>
<dbReference type="Gene3D" id="1.25.40.10">
    <property type="entry name" value="Tetratricopeptide repeat domain"/>
    <property type="match status" value="1"/>
</dbReference>
<dbReference type="OrthoDB" id="151099at2"/>
<feature type="compositionally biased region" description="Low complexity" evidence="3">
    <location>
        <begin position="21"/>
        <end position="33"/>
    </location>
</feature>
<feature type="region of interest" description="Disordered" evidence="3">
    <location>
        <begin position="1"/>
        <end position="110"/>
    </location>
</feature>
<accession>A0A540WP87</accession>
<feature type="domain" description="FHA" evidence="4">
    <location>
        <begin position="131"/>
        <end position="180"/>
    </location>
</feature>
<gene>
    <name evidence="5" type="ORF">FJV41_37440</name>
</gene>
<sequence>MPARPPSSPRAGAGRSGGDAGADSPSAKPSARARPPREASPADEDFAAPLSGEEGYPDGPANPELYGDAQPPRSRTDETRVGAVPESREDAVRRDDDDDNSESTRAGPPVQMLVLAGPDRGRKKRFQGVRMVVGRGKDCDFVLDDQSVSRRHLELVYGQTGVAMRDLGSISGTQVNDQRVDECLLKHGDEIAMGKTRLRFVDEAEQIKEMRAQAEAREAEEKREREEAAKEKDEARKAAGAARGSDVDPNDPRLNEMTNANYRVPDGFQDKAQNKGKGAIAIPRPRPPPRSVVTGGGPNSKTKLLIAVGGGVVVLLMLGLLFIPSGPPPPPPVDPNIERSKLLMQKAREAVRADDYATAVRLVEEAEKLRPGVDEEGLGKAASKQLEVVQSFESVRALMVAQQFEEARTKLAATPQGTAKMDDIRRKLETELEEKDAAFRIQQMEDALAARDPEAARPLLDRVPDLNKPAYAQKLQDLEAELAKESADGARRDRANRERAALNAKEERKLFLEEAFTDVERRFNGGDYQRAVLECDRVTEKYKAEKDVKERARQLKTLIPQFQRSLDDAQKKLASNALESASKPLRRAAELYRQIGFQGSLGNTLDEQLASAALAAGQAALKKGDLAAAGLNFREALRLNPGDRRARDGLDDLQKKVEELYMRAYIERDRDPQSAAVKFKIVIETAPEGSDTKRKAEMYLSELQP</sequence>
<feature type="repeat" description="TPR" evidence="1">
    <location>
        <begin position="610"/>
        <end position="643"/>
    </location>
</feature>
<keyword evidence="6" id="KW-1185">Reference proteome</keyword>
<dbReference type="Pfam" id="PF16697">
    <property type="entry name" value="Yop-YscD_cpl"/>
    <property type="match status" value="1"/>
</dbReference>
<feature type="region of interest" description="Disordered" evidence="3">
    <location>
        <begin position="211"/>
        <end position="297"/>
    </location>
</feature>
<evidence type="ECO:0000313" key="5">
    <source>
        <dbReference type="EMBL" id="TQF10828.1"/>
    </source>
</evidence>
<dbReference type="InterPro" id="IPR000253">
    <property type="entry name" value="FHA_dom"/>
</dbReference>
<keyword evidence="2" id="KW-0175">Coiled coil</keyword>
<dbReference type="InterPro" id="IPR008984">
    <property type="entry name" value="SMAD_FHA_dom_sf"/>
</dbReference>
<dbReference type="AlphaFoldDB" id="A0A540WP87"/>
<dbReference type="SUPFAM" id="SSF48452">
    <property type="entry name" value="TPR-like"/>
    <property type="match status" value="1"/>
</dbReference>
<feature type="coiled-coil region" evidence="2">
    <location>
        <begin position="468"/>
        <end position="522"/>
    </location>
</feature>
<evidence type="ECO:0000256" key="3">
    <source>
        <dbReference type="SAM" id="MobiDB-lite"/>
    </source>
</evidence>
<proteinExistence type="predicted"/>
<organism evidence="5 6">
    <name type="scientific">Myxococcus llanfairpwllgwyngyllgogerychwyrndrobwllllantysiliogogogochensis</name>
    <dbReference type="NCBI Taxonomy" id="2590453"/>
    <lineage>
        <taxon>Bacteria</taxon>
        <taxon>Pseudomonadati</taxon>
        <taxon>Myxococcota</taxon>
        <taxon>Myxococcia</taxon>
        <taxon>Myxococcales</taxon>
        <taxon>Cystobacterineae</taxon>
        <taxon>Myxococcaceae</taxon>
        <taxon>Myxococcus</taxon>
    </lineage>
</organism>